<dbReference type="Pfam" id="PF08876">
    <property type="entry name" value="DUF1836"/>
    <property type="match status" value="1"/>
</dbReference>
<dbReference type="STRING" id="796943.HMPREF9625_01404"/>
<reference evidence="1" key="2">
    <citation type="submission" date="2013-03" db="EMBL/GenBank/DDBJ databases">
        <title>The Genome Sequence of Oribacterium sp. ACB1.</title>
        <authorList>
            <consortium name="The Broad Institute Genomics Platform"/>
            <consortium name="The Broad Institute Genome Sequencing Center for Infectious Disease"/>
            <person name="Earl A."/>
            <person name="Ward D."/>
            <person name="Feldgarden M."/>
            <person name="Gevers D."/>
            <person name="Sizova M."/>
            <person name="Hazen A."/>
            <person name="Epstein S."/>
            <person name="Walker B."/>
            <person name="Young S."/>
            <person name="Zeng Q."/>
            <person name="Gargeya S."/>
            <person name="Fitzgerald M."/>
            <person name="Haas B."/>
            <person name="Abouelleil A."/>
            <person name="Allen A.W."/>
            <person name="Alvarado L."/>
            <person name="Arachchi H.M."/>
            <person name="Berlin A.M."/>
            <person name="Chapman S.B."/>
            <person name="Gainer-Dewar J."/>
            <person name="Goldberg J."/>
            <person name="Griggs A."/>
            <person name="Gujja S."/>
            <person name="Hansen M."/>
            <person name="Howarth C."/>
            <person name="Imamovic A."/>
            <person name="Ireland A."/>
            <person name="Larimer J."/>
            <person name="McCowan C."/>
            <person name="Murphy C."/>
            <person name="Pearson M."/>
            <person name="Poon T.W."/>
            <person name="Priest M."/>
            <person name="Roberts A."/>
            <person name="Saif S."/>
            <person name="Shea T."/>
            <person name="Sisk P."/>
            <person name="Sykes S."/>
            <person name="Wortman J."/>
            <person name="Nusbaum C."/>
            <person name="Birren B."/>
        </authorList>
    </citation>
    <scope>NUCLEOTIDE SEQUENCE [LARGE SCALE GENOMIC DNA]</scope>
    <source>
        <strain evidence="1">ACB1</strain>
    </source>
</reference>
<organism evidence="1 2">
    <name type="scientific">Oribacterium parvum ACB1</name>
    <dbReference type="NCBI Taxonomy" id="796943"/>
    <lineage>
        <taxon>Bacteria</taxon>
        <taxon>Bacillati</taxon>
        <taxon>Bacillota</taxon>
        <taxon>Clostridia</taxon>
        <taxon>Lachnospirales</taxon>
        <taxon>Lachnospiraceae</taxon>
        <taxon>Oribacterium</taxon>
    </lineage>
</organism>
<dbReference type="EMBL" id="AFZC02000001">
    <property type="protein sequence ID" value="EHL10404.1"/>
    <property type="molecule type" value="Genomic_DNA"/>
</dbReference>
<proteinExistence type="predicted"/>
<keyword evidence="2" id="KW-1185">Reference proteome</keyword>
<dbReference type="RefSeq" id="WP_009535250.1">
    <property type="nucleotide sequence ID" value="NZ_KE148312.1"/>
</dbReference>
<gene>
    <name evidence="1" type="ORF">HMPREF9625_01404</name>
</gene>
<name>G9WPX1_9FIRM</name>
<dbReference type="Proteomes" id="UP000018461">
    <property type="component" value="Unassembled WGS sequence"/>
</dbReference>
<evidence type="ECO:0000313" key="2">
    <source>
        <dbReference type="Proteomes" id="UP000018461"/>
    </source>
</evidence>
<dbReference type="InterPro" id="IPR014975">
    <property type="entry name" value="DUF1836"/>
</dbReference>
<dbReference type="PANTHER" id="PTHR40056">
    <property type="entry name" value="HYPOTHETICAL CYTOSOLIC PROTEIN"/>
    <property type="match status" value="1"/>
</dbReference>
<reference evidence="1" key="1">
    <citation type="submission" date="2011-08" db="EMBL/GenBank/DDBJ databases">
        <authorList>
            <consortium name="The Broad Institute Genome Sequencing Platform"/>
            <person name="Earl A."/>
            <person name="Ward D."/>
            <person name="Feldgarden M."/>
            <person name="Gevers D."/>
            <person name="Sizova M."/>
            <person name="Hazen A."/>
            <person name="Epstein S."/>
            <person name="Young S.K."/>
            <person name="Zeng Q."/>
            <person name="Gargeya S."/>
            <person name="Fitzgerald M."/>
            <person name="Haas B."/>
            <person name="Abouelleil A."/>
            <person name="Alvarado L."/>
            <person name="Arachchi H.M."/>
            <person name="Berlin A."/>
            <person name="Brown A."/>
            <person name="Chapman S.B."/>
            <person name="Chen Z."/>
            <person name="Dunbar C."/>
            <person name="Freedman E."/>
            <person name="Gearin G."/>
            <person name="Gellesch M."/>
            <person name="Goldberg J."/>
            <person name="Griggs A."/>
            <person name="Gujja S."/>
            <person name="Heiman D."/>
            <person name="Howarth C."/>
            <person name="Larson L."/>
            <person name="Lui A."/>
            <person name="MacDonald P.J.P."/>
            <person name="Montmayeur A."/>
            <person name="Murphy C."/>
            <person name="Neiman D."/>
            <person name="Pearson M."/>
            <person name="Priest M."/>
            <person name="Roberts A."/>
            <person name="Saif S."/>
            <person name="Shea T."/>
            <person name="Shenoy N."/>
            <person name="Sisk P."/>
            <person name="Stolte C."/>
            <person name="Sykes S."/>
            <person name="Wortman J."/>
            <person name="Nusbaum C."/>
            <person name="Birren B."/>
        </authorList>
    </citation>
    <scope>NUCLEOTIDE SEQUENCE</scope>
    <source>
        <strain evidence="1">ACB1</strain>
    </source>
</reference>
<dbReference type="AlphaFoldDB" id="G9WPX1"/>
<sequence>MDEKLLNELIEYLKNLHHVHASQLPSLDLYMDQVTGFMEEHLAPMRRYAEDKALTKTMINNYAKNKILPPPAGKRYSKNHMLILLFIYYYKSMLSLSDIATILRPLNENYFNSRKKPQLKDIYEEIFSYANVEMQNVMEDVKARYEKAQSSFSEKDPSFQELSEEEREELRNFFYLSLLAFDVYLKKQLMEKIVDDMAGKQEKKEKTAGKRKKN</sequence>
<dbReference type="PATRIC" id="fig|796943.3.peg.1861"/>
<dbReference type="HOGENOM" id="CLU_085303_0_0_9"/>
<comment type="caution">
    <text evidence="1">The sequence shown here is derived from an EMBL/GenBank/DDBJ whole genome shotgun (WGS) entry which is preliminary data.</text>
</comment>
<dbReference type="PANTHER" id="PTHR40056:SF1">
    <property type="entry name" value="DUF1836 DOMAIN-CONTAINING PROTEIN"/>
    <property type="match status" value="1"/>
</dbReference>
<accession>G9WPX1</accession>
<protein>
    <recommendedName>
        <fullName evidence="3">DUF1836 domain-containing protein</fullName>
    </recommendedName>
</protein>
<evidence type="ECO:0008006" key="3">
    <source>
        <dbReference type="Google" id="ProtNLM"/>
    </source>
</evidence>
<evidence type="ECO:0000313" key="1">
    <source>
        <dbReference type="EMBL" id="EHL10404.1"/>
    </source>
</evidence>